<dbReference type="PANTHER" id="PTHR41930">
    <property type="entry name" value="UPF0200 PROTEIN MJ1399"/>
    <property type="match status" value="1"/>
</dbReference>
<comment type="caution">
    <text evidence="1">The sequence shown here is derived from an EMBL/GenBank/DDBJ whole genome shotgun (WGS) entry which is preliminary data.</text>
</comment>
<accession>A0A2H0VC93</accession>
<proteinExistence type="predicted"/>
<organism evidence="1 2">
    <name type="scientific">Candidatus Doudnabacteria bacterium CG10_big_fil_rev_8_21_14_0_10_41_10</name>
    <dbReference type="NCBI Taxonomy" id="1974551"/>
    <lineage>
        <taxon>Bacteria</taxon>
        <taxon>Candidatus Doudnaibacteriota</taxon>
    </lineage>
</organism>
<keyword evidence="1" id="KW-0418">Kinase</keyword>
<dbReference type="Pfam" id="PF13238">
    <property type="entry name" value="AAA_18"/>
    <property type="match status" value="1"/>
</dbReference>
<gene>
    <name evidence="1" type="ORF">COT91_05270</name>
</gene>
<keyword evidence="1" id="KW-0808">Transferase</keyword>
<dbReference type="Gene3D" id="3.40.50.300">
    <property type="entry name" value="P-loop containing nucleotide triphosphate hydrolases"/>
    <property type="match status" value="1"/>
</dbReference>
<dbReference type="Proteomes" id="UP000230557">
    <property type="component" value="Unassembled WGS sequence"/>
</dbReference>
<dbReference type="SUPFAM" id="SSF52540">
    <property type="entry name" value="P-loop containing nucleoside triphosphate hydrolases"/>
    <property type="match status" value="1"/>
</dbReference>
<reference evidence="2" key="1">
    <citation type="submission" date="2017-09" db="EMBL/GenBank/DDBJ databases">
        <title>Depth-based differentiation of microbial function through sediment-hosted aquifers and enrichment of novel symbionts in the deep terrestrial subsurface.</title>
        <authorList>
            <person name="Probst A.J."/>
            <person name="Ladd B."/>
            <person name="Jarett J.K."/>
            <person name="Geller-Mcgrath D.E."/>
            <person name="Sieber C.M.K."/>
            <person name="Emerson J.B."/>
            <person name="Anantharaman K."/>
            <person name="Thomas B.C."/>
            <person name="Malmstrom R."/>
            <person name="Stieglmeier M."/>
            <person name="Klingl A."/>
            <person name="Woyke T."/>
            <person name="Ryan C.M."/>
            <person name="Banfield J.F."/>
        </authorList>
    </citation>
    <scope>NUCLEOTIDE SEQUENCE [LARGE SCALE GENOMIC DNA]</scope>
</reference>
<name>A0A2H0VC93_9BACT</name>
<dbReference type="EMBL" id="PFAJ01000069">
    <property type="protein sequence ID" value="PIR96706.1"/>
    <property type="molecule type" value="Genomic_DNA"/>
</dbReference>
<sequence>MKKHIISIHGLPGAGKTEATNYLLKKTSWPKIYFGEITFDVMKEKGLEVSEANERKTREGLRAEHGMEVYAKLSLPKIKKLYESSDVVLESMYSWEEYLVIKDEFKDAFVTIAIYASPKTRGARMKNRSVRPLNAEEFESRDYSQIENIHQAGPIARANYTIINEGTMEEMTKRLDDILEEIKKS</sequence>
<protein>
    <submittedName>
        <fullName evidence="1">Dephospho-CoA kinase</fullName>
    </submittedName>
</protein>
<evidence type="ECO:0000313" key="1">
    <source>
        <dbReference type="EMBL" id="PIR96706.1"/>
    </source>
</evidence>
<dbReference type="PANTHER" id="PTHR41930:SF1">
    <property type="entry name" value="DEPHOSPHO-COA KINASE"/>
    <property type="match status" value="1"/>
</dbReference>
<evidence type="ECO:0000313" key="2">
    <source>
        <dbReference type="Proteomes" id="UP000230557"/>
    </source>
</evidence>
<dbReference type="InterPro" id="IPR027417">
    <property type="entry name" value="P-loop_NTPase"/>
</dbReference>
<dbReference type="AlphaFoldDB" id="A0A2H0VC93"/>
<dbReference type="GO" id="GO:0016301">
    <property type="term" value="F:kinase activity"/>
    <property type="evidence" value="ECO:0007669"/>
    <property type="project" value="UniProtKB-KW"/>
</dbReference>